<evidence type="ECO:0000259" key="2">
    <source>
        <dbReference type="Pfam" id="PF13635"/>
    </source>
</evidence>
<reference evidence="3" key="1">
    <citation type="submission" date="2016-10" db="EMBL/GenBank/DDBJ databases">
        <authorList>
            <person name="de Groot N.N."/>
        </authorList>
    </citation>
    <scope>NUCLEOTIDE SEQUENCE</scope>
</reference>
<protein>
    <submittedName>
        <fullName evidence="3">ATPase</fullName>
    </submittedName>
</protein>
<dbReference type="InterPro" id="IPR027417">
    <property type="entry name" value="P-loop_NTPase"/>
</dbReference>
<dbReference type="PANTHER" id="PTHR33295">
    <property type="entry name" value="ATPASE"/>
    <property type="match status" value="1"/>
</dbReference>
<evidence type="ECO:0000313" key="3">
    <source>
        <dbReference type="EMBL" id="SFV51913.1"/>
    </source>
</evidence>
<feature type="domain" description="AAA" evidence="1">
    <location>
        <begin position="37"/>
        <end position="169"/>
    </location>
</feature>
<proteinExistence type="predicted"/>
<feature type="domain" description="DUF4143" evidence="2">
    <location>
        <begin position="227"/>
        <end position="370"/>
    </location>
</feature>
<organism evidence="3">
    <name type="scientific">hydrothermal vent metagenome</name>
    <dbReference type="NCBI Taxonomy" id="652676"/>
    <lineage>
        <taxon>unclassified sequences</taxon>
        <taxon>metagenomes</taxon>
        <taxon>ecological metagenomes</taxon>
    </lineage>
</organism>
<dbReference type="PANTHER" id="PTHR33295:SF8">
    <property type="entry name" value="AAA+ ATPASE DOMAIN-CONTAINING PROTEIN"/>
    <property type="match status" value="1"/>
</dbReference>
<name>A0A1W1BEJ4_9ZZZZ</name>
<dbReference type="Pfam" id="PF13635">
    <property type="entry name" value="DUF4143"/>
    <property type="match status" value="1"/>
</dbReference>
<dbReference type="SUPFAM" id="SSF52540">
    <property type="entry name" value="P-loop containing nucleoside triphosphate hydrolases"/>
    <property type="match status" value="1"/>
</dbReference>
<dbReference type="AlphaFoldDB" id="A0A1W1BEJ4"/>
<gene>
    <name evidence="3" type="ORF">MNB_SV-12-437</name>
</gene>
<dbReference type="Pfam" id="PF13173">
    <property type="entry name" value="AAA_14"/>
    <property type="match status" value="1"/>
</dbReference>
<dbReference type="InterPro" id="IPR041682">
    <property type="entry name" value="AAA_14"/>
</dbReference>
<accession>A0A1W1BEJ4</accession>
<evidence type="ECO:0000259" key="1">
    <source>
        <dbReference type="Pfam" id="PF13173"/>
    </source>
</evidence>
<dbReference type="EMBL" id="FPHE01000026">
    <property type="protein sequence ID" value="SFV51913.1"/>
    <property type="molecule type" value="Genomic_DNA"/>
</dbReference>
<sequence length="421" mass="49726">MEKAIISHNKHWRNEKYAELFHRDIATKLIKQIEYREIEVIQGIRRAGKSTIFKLIINHLIEEVEPRSILYINFDDPYFADLWSDSKKLYKLLELSEKINGVKPDYIFFDEIQNVTMWEKFIKAIYDNEVVKKIYVTGSNSSLLSSEYAISLSGRYLKTVVYPLSLREIYQIEKIDSYFKLLESTPKILNIIDSMMEFGSFAEVYKKGDREYKRELILNYYESIILKDCVANHGIREVKQFKELTQYLISNGASLYGYSTISKALGINENSIKNYIYALEDSYLYHELKQFSYSLKGQIRSKKKGYLIDNSFLGNISFRFAGNRGKLFENLVYSELHKRGGELFIFNDGSFECDFLVKKEHKFIAIQVCYELHSGNREREVKGLVEIEKKFKVSKKILLTYNQEEQVEGIEILPFWKYFWE</sequence>
<dbReference type="InterPro" id="IPR025420">
    <property type="entry name" value="DUF4143"/>
</dbReference>